<dbReference type="Pfam" id="PF07893">
    <property type="entry name" value="DUF1668"/>
    <property type="match status" value="1"/>
</dbReference>
<dbReference type="OrthoDB" id="1672339at2759"/>
<organism evidence="2 3">
    <name type="scientific">Rhododendron williamsianum</name>
    <dbReference type="NCBI Taxonomy" id="262921"/>
    <lineage>
        <taxon>Eukaryota</taxon>
        <taxon>Viridiplantae</taxon>
        <taxon>Streptophyta</taxon>
        <taxon>Embryophyta</taxon>
        <taxon>Tracheophyta</taxon>
        <taxon>Spermatophyta</taxon>
        <taxon>Magnoliopsida</taxon>
        <taxon>eudicotyledons</taxon>
        <taxon>Gunneridae</taxon>
        <taxon>Pentapetalae</taxon>
        <taxon>asterids</taxon>
        <taxon>Ericales</taxon>
        <taxon>Ericaceae</taxon>
        <taxon>Ericoideae</taxon>
        <taxon>Rhodoreae</taxon>
        <taxon>Rhododendron</taxon>
    </lineage>
</organism>
<dbReference type="AlphaFoldDB" id="A0A6A4KWH1"/>
<keyword evidence="3" id="KW-1185">Reference proteome</keyword>
<dbReference type="Gene3D" id="2.130.10.80">
    <property type="entry name" value="Galactose oxidase/kelch, beta-propeller"/>
    <property type="match status" value="1"/>
</dbReference>
<sequence>MKGENGRKPRNAKGSGGSGSGSGGSGSGSGGSGSGSGGSGSGSGGSCSSSGVYGSSGKGKGKGEGSRICLLFVSLWGKHMNLVAIDTSGGELRMDRLSTLRNNASTNSVGLTALGSKAYAIGGDVDLVTLRYPKRVYIYNFSKNSKQQRWEEGPTLNGGKPDPVVVTMDQKIYALAGTSLRGETTREKLNPVFEFLDPNGSNVWTRLPDPPFISLYTIKDCYSNGVEFRGHTVIGFNIYVQVVEPSGSISLYSFNVKKEKWTSHNTSTNNGDDREECADAGSDGLILDNLRFAEWYGRADVVDYLLYQPFLKFVKKGLKLYAFDLTASKRDEEEIEEEGDLYLDNELLAIPDDYFFPDDDDLENYNCVDSDDCPTVRVFGLNHVTDSIPGSDGSEGFVAHLRDNLFCFIGMYTSNHHFPNEHLKRTVTRLRASVFELVSLEISKGPKFLKRYLLAQNVMHDDWMLDSDLGSSLTFSSWCKIPDKGHQIHFRRPQFQCEGKPYSYKDEVAGKVVQKQRDNNVREVNISQHSLVELRIKDSSLCKDVERKMVIWDRAGRPYEGFMSKFEYSEVVQGCSESGDAVISNYASLVKKSEDEEVRELIHMTPFVQGKHFIGEMSVRSNGWGTLHEWIEDYKEDVVETLSFKASESKFEKPRLTDVGRHIISIWDAANNVPEEFKDWSFHVCKHPVYKRALDAWVEEMHGKSSAKEEEGESQKYSNLSYVNSKDVKLLSGAALLSFMRMCFIHMFQHARAEEEACDIYL</sequence>
<dbReference type="Proteomes" id="UP000428333">
    <property type="component" value="Linkage Group LG11"/>
</dbReference>
<evidence type="ECO:0000256" key="1">
    <source>
        <dbReference type="SAM" id="MobiDB-lite"/>
    </source>
</evidence>
<dbReference type="InterPro" id="IPR015915">
    <property type="entry name" value="Kelch-typ_b-propeller"/>
</dbReference>
<protein>
    <submittedName>
        <fullName evidence="2">Uncharacterized protein</fullName>
    </submittedName>
</protein>
<feature type="region of interest" description="Disordered" evidence="1">
    <location>
        <begin position="1"/>
        <end position="64"/>
    </location>
</feature>
<evidence type="ECO:0000313" key="3">
    <source>
        <dbReference type="Proteomes" id="UP000428333"/>
    </source>
</evidence>
<reference evidence="2 3" key="1">
    <citation type="journal article" date="2019" name="Genome Biol. Evol.">
        <title>The Rhododendron genome and chromosomal organization provide insight into shared whole-genome duplications across the heath family (Ericaceae).</title>
        <authorList>
            <person name="Soza V.L."/>
            <person name="Lindsley D."/>
            <person name="Waalkes A."/>
            <person name="Ramage E."/>
            <person name="Patwardhan R.P."/>
            <person name="Burton J.N."/>
            <person name="Adey A."/>
            <person name="Kumar A."/>
            <person name="Qiu R."/>
            <person name="Shendure J."/>
            <person name="Hall B."/>
        </authorList>
    </citation>
    <scope>NUCLEOTIDE SEQUENCE [LARGE SCALE GENOMIC DNA]</scope>
    <source>
        <strain evidence="2">RSF 1966-606</strain>
    </source>
</reference>
<proteinExistence type="predicted"/>
<accession>A0A6A4KWH1</accession>
<dbReference type="EMBL" id="QEFC01003156">
    <property type="protein sequence ID" value="KAE9449602.1"/>
    <property type="molecule type" value="Genomic_DNA"/>
</dbReference>
<name>A0A6A4KWH1_9ERIC</name>
<comment type="caution">
    <text evidence="2">The sequence shown here is derived from an EMBL/GenBank/DDBJ whole genome shotgun (WGS) entry which is preliminary data.</text>
</comment>
<dbReference type="InterPro" id="IPR012871">
    <property type="entry name" value="DUF1668_ORYSA"/>
</dbReference>
<feature type="compositionally biased region" description="Gly residues" evidence="1">
    <location>
        <begin position="14"/>
        <end position="45"/>
    </location>
</feature>
<gene>
    <name evidence="2" type="ORF">C3L33_18487</name>
</gene>
<evidence type="ECO:0000313" key="2">
    <source>
        <dbReference type="EMBL" id="KAE9449602.1"/>
    </source>
</evidence>
<dbReference type="InterPro" id="IPR037293">
    <property type="entry name" value="Gal_Oxidase_central_sf"/>
</dbReference>
<feature type="compositionally biased region" description="Low complexity" evidence="1">
    <location>
        <begin position="46"/>
        <end position="55"/>
    </location>
</feature>
<dbReference type="SUPFAM" id="SSF117281">
    <property type="entry name" value="Kelch motif"/>
    <property type="match status" value="1"/>
</dbReference>
<feature type="non-terminal residue" evidence="2">
    <location>
        <position position="1"/>
    </location>
</feature>